<evidence type="ECO:0000259" key="14">
    <source>
        <dbReference type="PROSITE" id="PS50157"/>
    </source>
</evidence>
<dbReference type="FunFam" id="3.30.160.60:FF:000624">
    <property type="entry name" value="zinc finger protein 697"/>
    <property type="match status" value="1"/>
</dbReference>
<keyword evidence="9" id="KW-0804">Transcription</keyword>
<dbReference type="PROSITE" id="PS50097">
    <property type="entry name" value="BTB"/>
    <property type="match status" value="1"/>
</dbReference>
<dbReference type="GO" id="GO:0000978">
    <property type="term" value="F:RNA polymerase II cis-regulatory region sequence-specific DNA binding"/>
    <property type="evidence" value="ECO:0007669"/>
    <property type="project" value="TreeGrafter"/>
</dbReference>
<dbReference type="EMBL" id="JADWDJ010000019">
    <property type="protein sequence ID" value="KAG5265795.1"/>
    <property type="molecule type" value="Genomic_DNA"/>
</dbReference>
<dbReference type="Pfam" id="PF00651">
    <property type="entry name" value="BTB"/>
    <property type="match status" value="1"/>
</dbReference>
<dbReference type="InterPro" id="IPR013087">
    <property type="entry name" value="Znf_C2H2_type"/>
</dbReference>
<feature type="region of interest" description="Disordered" evidence="12">
    <location>
        <begin position="734"/>
        <end position="753"/>
    </location>
</feature>
<feature type="domain" description="C2H2-type" evidence="14">
    <location>
        <begin position="389"/>
        <end position="416"/>
    </location>
</feature>
<comment type="similarity">
    <text evidence="2">Belongs to the krueppel C2H2-type zinc-finger protein family.</text>
</comment>
<organism evidence="15 16">
    <name type="scientific">Alosa alosa</name>
    <name type="common">allis shad</name>
    <dbReference type="NCBI Taxonomy" id="278164"/>
    <lineage>
        <taxon>Eukaryota</taxon>
        <taxon>Metazoa</taxon>
        <taxon>Chordata</taxon>
        <taxon>Craniata</taxon>
        <taxon>Vertebrata</taxon>
        <taxon>Euteleostomi</taxon>
        <taxon>Actinopterygii</taxon>
        <taxon>Neopterygii</taxon>
        <taxon>Teleostei</taxon>
        <taxon>Clupei</taxon>
        <taxon>Clupeiformes</taxon>
        <taxon>Clupeoidei</taxon>
        <taxon>Clupeidae</taxon>
        <taxon>Alosa</taxon>
    </lineage>
</organism>
<dbReference type="Gene3D" id="3.30.160.60">
    <property type="entry name" value="Classic Zinc Finger"/>
    <property type="match status" value="8"/>
</dbReference>
<keyword evidence="10" id="KW-0539">Nucleus</keyword>
<dbReference type="SUPFAM" id="SSF57667">
    <property type="entry name" value="beta-beta-alpha zinc fingers"/>
    <property type="match status" value="4"/>
</dbReference>
<dbReference type="InterPro" id="IPR011333">
    <property type="entry name" value="SKP1/BTB/POZ_sf"/>
</dbReference>
<dbReference type="Gene3D" id="3.30.710.10">
    <property type="entry name" value="Potassium Channel Kv1.1, Chain A"/>
    <property type="match status" value="1"/>
</dbReference>
<feature type="domain" description="C2H2-type" evidence="14">
    <location>
        <begin position="473"/>
        <end position="500"/>
    </location>
</feature>
<feature type="compositionally biased region" description="Basic and acidic residues" evidence="12">
    <location>
        <begin position="235"/>
        <end position="248"/>
    </location>
</feature>
<dbReference type="GO" id="GO:0005634">
    <property type="term" value="C:nucleus"/>
    <property type="evidence" value="ECO:0007669"/>
    <property type="project" value="UniProtKB-SubCell"/>
</dbReference>
<feature type="compositionally biased region" description="Basic residues" evidence="12">
    <location>
        <begin position="262"/>
        <end position="274"/>
    </location>
</feature>
<evidence type="ECO:0000256" key="1">
    <source>
        <dbReference type="ARBA" id="ARBA00004123"/>
    </source>
</evidence>
<feature type="domain" description="C2H2-type" evidence="14">
    <location>
        <begin position="361"/>
        <end position="388"/>
    </location>
</feature>
<feature type="domain" description="C2H2-type" evidence="14">
    <location>
        <begin position="333"/>
        <end position="360"/>
    </location>
</feature>
<accession>A0AAV6FTC9</accession>
<evidence type="ECO:0000313" key="15">
    <source>
        <dbReference type="EMBL" id="KAG5265795.1"/>
    </source>
</evidence>
<feature type="domain" description="C2H2-type" evidence="14">
    <location>
        <begin position="417"/>
        <end position="444"/>
    </location>
</feature>
<comment type="caution">
    <text evidence="15">The sequence shown here is derived from an EMBL/GenBank/DDBJ whole genome shotgun (WGS) entry which is preliminary data.</text>
</comment>
<dbReference type="InterPro" id="IPR000210">
    <property type="entry name" value="BTB/POZ_dom"/>
</dbReference>
<keyword evidence="8" id="KW-0238">DNA-binding</keyword>
<dbReference type="SMART" id="SM00225">
    <property type="entry name" value="BTB"/>
    <property type="match status" value="1"/>
</dbReference>
<keyword evidence="16" id="KW-1185">Reference proteome</keyword>
<evidence type="ECO:0000256" key="10">
    <source>
        <dbReference type="ARBA" id="ARBA00023242"/>
    </source>
</evidence>
<sequence length="796" mass="86381">MSEHQPSPKMAFHSKTHKDTILNKFDMLRKKDILCDITLIVEQVHFKAHKALLAASSEYFSSLLMAVDLPTTSQAVYQLEGIAAQAFGAVLEFIYSAGVCVEQTAAEQLLSTARFLGVTDLLCADRKNEGATVSSPECDSVELVPVGCHQDSNGAFRNKSDGAFKNGGESGCEAQAPPKRKRGRPRKNTQAVVTKVTDTVVDDDISAESNQMSVSEAKATDGQDGGNDPGNEGEVSERCLSESPRDDGKDPDDADYVPSTHGLRHSKRKIKRPVKLSGYRVGDQASEPGHPGKRGRKRKYPDTEARCEDCGKVFKNHVFLKVHQRIHTGERPYGCHICGKDFTQKHTLLIHQQMHTGEKPHVCTICKKALSTKHSLQEHMNLHTEQKLFSCDQCGRSFTQKRQLKSHYRIHTSQSLPECAHCQRRFLDAAQLKKHLRTHTGEKPFTCEICGKCFTAKSTLQTHIRIHRGEKPYVCSVCGKSFSDASAHRRHVSSHSGKKPFSCSVCSLSFARPDNLKVHAKTHSKEWPRDPSTALETHEAPGEGVVLSSGVSGSASDDVRGLIQLQPYQVPAGGDQQEIQLVVTGDVENINFVPGQESGISIITTTTTTSESNGAGGGSDPQAAQSLTLLTQPSGHHMLVTQDTGDPSAAHIQTISMLEGQVSTGAGGSVGHGEQMHVILTKEAMEQLHQHAQAQPQPGSQGALQLLQPRGGATQLLPQPHHHAGLPQLTVASDTTAPTQGERESQAIHISSQAGQPICISQTSQQIPSHHIQGQTFQIQAGNVSYLYTTSLAPNT</sequence>
<dbReference type="InterPro" id="IPR050457">
    <property type="entry name" value="ZnFinger_BTB_dom_contain"/>
</dbReference>
<evidence type="ECO:0000256" key="2">
    <source>
        <dbReference type="ARBA" id="ARBA00006991"/>
    </source>
</evidence>
<feature type="region of interest" description="Disordered" evidence="12">
    <location>
        <begin position="159"/>
        <end position="301"/>
    </location>
</feature>
<dbReference type="FunFam" id="3.30.160.60:FF:001506">
    <property type="entry name" value="Zinc finger protein"/>
    <property type="match status" value="1"/>
</dbReference>
<dbReference type="PROSITE" id="PS00028">
    <property type="entry name" value="ZINC_FINGER_C2H2_1"/>
    <property type="match status" value="8"/>
</dbReference>
<protein>
    <recommendedName>
        <fullName evidence="17">Zinc finger and BTB domain-containing protein 24</fullName>
    </recommendedName>
</protein>
<evidence type="ECO:0000256" key="3">
    <source>
        <dbReference type="ARBA" id="ARBA00022723"/>
    </source>
</evidence>
<dbReference type="SUPFAM" id="SSF54695">
    <property type="entry name" value="POZ domain"/>
    <property type="match status" value="1"/>
</dbReference>
<feature type="domain" description="C2H2-type" evidence="14">
    <location>
        <begin position="501"/>
        <end position="528"/>
    </location>
</feature>
<keyword evidence="7" id="KW-0805">Transcription regulation</keyword>
<dbReference type="PANTHER" id="PTHR46105">
    <property type="entry name" value="AGAP004733-PA"/>
    <property type="match status" value="1"/>
</dbReference>
<dbReference type="FunFam" id="3.30.160.60:FF:000358">
    <property type="entry name" value="zinc finger protein 24"/>
    <property type="match status" value="1"/>
</dbReference>
<feature type="domain" description="BTB" evidence="13">
    <location>
        <begin position="35"/>
        <end position="103"/>
    </location>
</feature>
<evidence type="ECO:0000256" key="5">
    <source>
        <dbReference type="ARBA" id="ARBA00022771"/>
    </source>
</evidence>
<dbReference type="PROSITE" id="PS50157">
    <property type="entry name" value="ZINC_FINGER_C2H2_2"/>
    <property type="match status" value="8"/>
</dbReference>
<evidence type="ECO:0000256" key="9">
    <source>
        <dbReference type="ARBA" id="ARBA00023163"/>
    </source>
</evidence>
<keyword evidence="4" id="KW-0677">Repeat</keyword>
<evidence type="ECO:0000259" key="13">
    <source>
        <dbReference type="PROSITE" id="PS50097"/>
    </source>
</evidence>
<evidence type="ECO:0008006" key="17">
    <source>
        <dbReference type="Google" id="ProtNLM"/>
    </source>
</evidence>
<dbReference type="FunFam" id="3.30.160.60:FF:000100">
    <property type="entry name" value="Zinc finger 45-like"/>
    <property type="match status" value="1"/>
</dbReference>
<feature type="compositionally biased region" description="Basic residues" evidence="12">
    <location>
        <begin position="178"/>
        <end position="187"/>
    </location>
</feature>
<evidence type="ECO:0000256" key="4">
    <source>
        <dbReference type="ARBA" id="ARBA00022737"/>
    </source>
</evidence>
<keyword evidence="3" id="KW-0479">Metal-binding</keyword>
<name>A0AAV6FTC9_9TELE</name>
<dbReference type="PANTHER" id="PTHR46105:SF5">
    <property type="entry name" value="ZINC FINGER AND BTB DOMAIN-CONTAINING PROTEIN 44 ISOFORM X1"/>
    <property type="match status" value="1"/>
</dbReference>
<reference evidence="15" key="1">
    <citation type="submission" date="2020-10" db="EMBL/GenBank/DDBJ databases">
        <title>Chromosome-scale genome assembly of the Allis shad, Alosa alosa.</title>
        <authorList>
            <person name="Margot Z."/>
            <person name="Christophe K."/>
            <person name="Cabau C."/>
            <person name="Louis A."/>
            <person name="Berthelot C."/>
            <person name="Parey E."/>
            <person name="Roest Crollius H."/>
            <person name="Montfort J."/>
            <person name="Robinson-Rechavi M."/>
            <person name="Bucao C."/>
            <person name="Bouchez O."/>
            <person name="Gislard M."/>
            <person name="Lluch J."/>
            <person name="Milhes M."/>
            <person name="Lampietro C."/>
            <person name="Lopez Roques C."/>
            <person name="Donnadieu C."/>
            <person name="Braasch I."/>
            <person name="Desvignes T."/>
            <person name="Postlethwait J."/>
            <person name="Bobe J."/>
            <person name="Guiguen Y."/>
        </authorList>
    </citation>
    <scope>NUCLEOTIDE SEQUENCE</scope>
    <source>
        <strain evidence="15">M-15738</strain>
        <tissue evidence="15">Blood</tissue>
    </source>
</reference>
<evidence type="ECO:0000256" key="6">
    <source>
        <dbReference type="ARBA" id="ARBA00022833"/>
    </source>
</evidence>
<evidence type="ECO:0000256" key="12">
    <source>
        <dbReference type="SAM" id="MobiDB-lite"/>
    </source>
</evidence>
<evidence type="ECO:0000256" key="7">
    <source>
        <dbReference type="ARBA" id="ARBA00023015"/>
    </source>
</evidence>
<dbReference type="InterPro" id="IPR036236">
    <property type="entry name" value="Znf_C2H2_sf"/>
</dbReference>
<dbReference type="AlphaFoldDB" id="A0AAV6FTC9"/>
<feature type="domain" description="C2H2-type" evidence="14">
    <location>
        <begin position="445"/>
        <end position="472"/>
    </location>
</feature>
<proteinExistence type="inferred from homology"/>
<dbReference type="GO" id="GO:0008270">
    <property type="term" value="F:zinc ion binding"/>
    <property type="evidence" value="ECO:0007669"/>
    <property type="project" value="UniProtKB-KW"/>
</dbReference>
<dbReference type="SMART" id="SM00355">
    <property type="entry name" value="ZnF_C2H2"/>
    <property type="match status" value="8"/>
</dbReference>
<evidence type="ECO:0000313" key="16">
    <source>
        <dbReference type="Proteomes" id="UP000823561"/>
    </source>
</evidence>
<dbReference type="FunFam" id="3.30.160.60:FF:001840">
    <property type="entry name" value="Paternally-expressed gene 3 protein"/>
    <property type="match status" value="1"/>
</dbReference>
<dbReference type="Proteomes" id="UP000823561">
    <property type="component" value="Chromosome 19"/>
</dbReference>
<dbReference type="FunFam" id="3.30.160.60:FF:000965">
    <property type="entry name" value="Neurotrophin receptor-interacting factor homolog"/>
    <property type="match status" value="1"/>
</dbReference>
<comment type="subcellular location">
    <subcellularLocation>
        <location evidence="1">Nucleus</location>
    </subcellularLocation>
</comment>
<gene>
    <name evidence="15" type="ORF">AALO_G00246460</name>
</gene>
<evidence type="ECO:0000256" key="11">
    <source>
        <dbReference type="PROSITE-ProRule" id="PRU00042"/>
    </source>
</evidence>
<dbReference type="GO" id="GO:0000981">
    <property type="term" value="F:DNA-binding transcription factor activity, RNA polymerase II-specific"/>
    <property type="evidence" value="ECO:0007669"/>
    <property type="project" value="TreeGrafter"/>
</dbReference>
<dbReference type="Pfam" id="PF00096">
    <property type="entry name" value="zf-C2H2"/>
    <property type="match status" value="7"/>
</dbReference>
<evidence type="ECO:0000256" key="8">
    <source>
        <dbReference type="ARBA" id="ARBA00023125"/>
    </source>
</evidence>
<feature type="domain" description="C2H2-type" evidence="14">
    <location>
        <begin position="305"/>
        <end position="332"/>
    </location>
</feature>
<dbReference type="FunFam" id="3.30.160.60:FF:000065">
    <property type="entry name" value="B-cell CLL/lymphoma 6, member B"/>
    <property type="match status" value="1"/>
</dbReference>
<keyword evidence="5 11" id="KW-0863">Zinc-finger</keyword>
<keyword evidence="6" id="KW-0862">Zinc</keyword>